<dbReference type="AlphaFoldDB" id="A0A935Q3L2"/>
<dbReference type="InterPro" id="IPR014600">
    <property type="entry name" value="UCP035905_mem"/>
</dbReference>
<feature type="transmembrane region" description="Helical" evidence="2">
    <location>
        <begin position="625"/>
        <end position="643"/>
    </location>
</feature>
<feature type="transmembrane region" description="Helical" evidence="2">
    <location>
        <begin position="215"/>
        <end position="232"/>
    </location>
</feature>
<feature type="compositionally biased region" description="Pro residues" evidence="1">
    <location>
        <begin position="134"/>
        <end position="156"/>
    </location>
</feature>
<feature type="transmembrane region" description="Helical" evidence="2">
    <location>
        <begin position="399"/>
        <end position="419"/>
    </location>
</feature>
<feature type="transmembrane region" description="Helical" evidence="2">
    <location>
        <begin position="531"/>
        <end position="553"/>
    </location>
</feature>
<feature type="transmembrane region" description="Helical" evidence="2">
    <location>
        <begin position="884"/>
        <end position="902"/>
    </location>
</feature>
<feature type="transmembrane region" description="Helical" evidence="2">
    <location>
        <begin position="316"/>
        <end position="335"/>
    </location>
</feature>
<feature type="transmembrane region" description="Helical" evidence="2">
    <location>
        <begin position="6"/>
        <end position="31"/>
    </location>
</feature>
<feature type="transmembrane region" description="Helical" evidence="2">
    <location>
        <begin position="681"/>
        <end position="702"/>
    </location>
</feature>
<feature type="transmembrane region" description="Helical" evidence="2">
    <location>
        <begin position="857"/>
        <end position="877"/>
    </location>
</feature>
<feature type="region of interest" description="Disordered" evidence="1">
    <location>
        <begin position="66"/>
        <end position="96"/>
    </location>
</feature>
<dbReference type="Proteomes" id="UP000697998">
    <property type="component" value="Unassembled WGS sequence"/>
</dbReference>
<dbReference type="PIRSF" id="PIRSF035905">
    <property type="entry name" value="UCP035905_mp"/>
    <property type="match status" value="1"/>
</dbReference>
<feature type="transmembrane region" description="Helical" evidence="2">
    <location>
        <begin position="649"/>
        <end position="669"/>
    </location>
</feature>
<reference evidence="3 4" key="1">
    <citation type="submission" date="2020-10" db="EMBL/GenBank/DDBJ databases">
        <title>Connecting structure to function with the recovery of over 1000 high-quality activated sludge metagenome-assembled genomes encoding full-length rRNA genes using long-read sequencing.</title>
        <authorList>
            <person name="Singleton C.M."/>
            <person name="Petriglieri F."/>
            <person name="Kristensen J.M."/>
            <person name="Kirkegaard R.H."/>
            <person name="Michaelsen T.Y."/>
            <person name="Andersen M.H."/>
            <person name="Karst S.M."/>
            <person name="Dueholm M.S."/>
            <person name="Nielsen P.H."/>
            <person name="Albertsen M."/>
        </authorList>
    </citation>
    <scope>NUCLEOTIDE SEQUENCE [LARGE SCALE GENOMIC DNA]</scope>
    <source>
        <strain evidence="3">EsbW_18-Q3-R4-48_BATAC.285</strain>
    </source>
</reference>
<sequence>MWFLWAVLGALLAGQIWSGLWIIGALLGGILGWSLGSRARQAENERFRLIDERLQRVEAMLDRLDQRPAAPDVSGRPAAVPEQSVRSPAREPARAAAVAAAQPSAAVSAAASVGDQPAAAAVGLAESVAAGQGPRPPSPTPAPIGVPPPVPPPASRPPFRGQEPALRESRPSPVRDWLLRGNVMARAGVVILFFGVAFLLKYTYQHVHVPLELRLAGVALAAVALLLIGWRLRLSREGYALALQGGGVGLLYLTIFGALRLFGLLPAGPAFALLLAVAALSALLAVLQNSLALAVLGASGGFLAPILASTGEGSHVALFGYYAVLNAGILAIAWFRAWRLLNLVGFAFTFGIATVWGVLSYRPDLYASTEPFLVLFFLMYVAIPVLFSRPDAGLVERHLDTTLIFGVPLIAFALQVALVREFAYGSAWSALALGAFYLLLARTLWSRRGEGQRLLVEAFLALGVVFTTLAIPLAFDGRWTSAAWAIEGAAMLWVGVRQKRLPPRLFGILLQFLAGAFYLHDLRTATGEWPLLNSACLGALLLALAGLFCAWLLQRQRQDLHRAEHWLAPLLFAWGVAWWAAGGLREIDRHVRYALQGNAALAFFTASCLAFSALERRLHWPQARYPALALLPLMILLALASSFQDAHPFAHLGYLAWPLAFAAHFYLLYRHEAPGQRHLAWLHAAGLWLLAALGAWQVAWAIDHWVAGRAAWPLIAWALVPGALLALLALRGERIRWPVAAHLATYLVSGAVPLAAFLAAWFVFGNVVSDGNPWPLPYLPVLNPLDLAQAGALLAVGTWFVEVRRRRLPPVAALSLPVAWSVAGAAAFLWANAVLLRTLHHWAGVPLDPGPLLRSDLVQASLSLFWTLLALAAMVVATRRAWRPLWLTGAGLMAVVVGKLLLVDLSNAGTIERIVSFLGVGVLMLVIGYLAPVPPIREGPAE</sequence>
<feature type="transmembrane region" description="Helical" evidence="2">
    <location>
        <begin position="425"/>
        <end position="445"/>
    </location>
</feature>
<feature type="transmembrane region" description="Helical" evidence="2">
    <location>
        <begin position="265"/>
        <end position="284"/>
    </location>
</feature>
<feature type="transmembrane region" description="Helical" evidence="2">
    <location>
        <begin position="340"/>
        <end position="359"/>
    </location>
</feature>
<keyword evidence="2" id="KW-1133">Transmembrane helix</keyword>
<proteinExistence type="predicted"/>
<feature type="transmembrane region" description="Helical" evidence="2">
    <location>
        <begin position="503"/>
        <end position="519"/>
    </location>
</feature>
<feature type="transmembrane region" description="Helical" evidence="2">
    <location>
        <begin position="454"/>
        <end position="473"/>
    </location>
</feature>
<dbReference type="InterPro" id="IPR019286">
    <property type="entry name" value="DUF2339_TM"/>
</dbReference>
<feature type="transmembrane region" description="Helical" evidence="2">
    <location>
        <begin position="714"/>
        <end position="731"/>
    </location>
</feature>
<feature type="transmembrane region" description="Helical" evidence="2">
    <location>
        <begin position="183"/>
        <end position="203"/>
    </location>
</feature>
<feature type="transmembrane region" description="Helical" evidence="2">
    <location>
        <begin position="593"/>
        <end position="613"/>
    </location>
</feature>
<feature type="transmembrane region" description="Helical" evidence="2">
    <location>
        <begin position="365"/>
        <end position="387"/>
    </location>
</feature>
<feature type="transmembrane region" description="Helical" evidence="2">
    <location>
        <begin position="743"/>
        <end position="764"/>
    </location>
</feature>
<keyword evidence="2" id="KW-0472">Membrane</keyword>
<dbReference type="PANTHER" id="PTHR38434">
    <property type="entry name" value="BLL2549 PROTEIN"/>
    <property type="match status" value="1"/>
</dbReference>
<gene>
    <name evidence="3" type="ORF">IPJ27_24265</name>
</gene>
<feature type="transmembrane region" description="Helical" evidence="2">
    <location>
        <begin position="914"/>
        <end position="931"/>
    </location>
</feature>
<feature type="transmembrane region" description="Helical" evidence="2">
    <location>
        <begin position="479"/>
        <end position="496"/>
    </location>
</feature>
<organism evidence="3 4">
    <name type="scientific">Candidatus Accumulibacter proximus</name>
    <dbReference type="NCBI Taxonomy" id="2954385"/>
    <lineage>
        <taxon>Bacteria</taxon>
        <taxon>Pseudomonadati</taxon>
        <taxon>Pseudomonadota</taxon>
        <taxon>Betaproteobacteria</taxon>
        <taxon>Candidatus Accumulibacter</taxon>
    </lineage>
</organism>
<feature type="transmembrane region" description="Helical" evidence="2">
    <location>
        <begin position="239"/>
        <end position="259"/>
    </location>
</feature>
<comment type="caution">
    <text evidence="3">The sequence shown here is derived from an EMBL/GenBank/DDBJ whole genome shotgun (WGS) entry which is preliminary data.</text>
</comment>
<name>A0A935Q3L2_9PROT</name>
<accession>A0A935Q3L2</accession>
<evidence type="ECO:0000313" key="3">
    <source>
        <dbReference type="EMBL" id="MBK7677607.1"/>
    </source>
</evidence>
<dbReference type="PANTHER" id="PTHR38434:SF1">
    <property type="entry name" value="BLL2549 PROTEIN"/>
    <property type="match status" value="1"/>
</dbReference>
<feature type="transmembrane region" description="Helical" evidence="2">
    <location>
        <begin position="291"/>
        <end position="310"/>
    </location>
</feature>
<feature type="region of interest" description="Disordered" evidence="1">
    <location>
        <begin position="129"/>
        <end position="171"/>
    </location>
</feature>
<dbReference type="Pfam" id="PF10101">
    <property type="entry name" value="DUF2339"/>
    <property type="match status" value="1"/>
</dbReference>
<evidence type="ECO:0000256" key="2">
    <source>
        <dbReference type="SAM" id="Phobius"/>
    </source>
</evidence>
<protein>
    <submittedName>
        <fullName evidence="3">DUF2339 domain-containing protein</fullName>
    </submittedName>
</protein>
<evidence type="ECO:0000256" key="1">
    <source>
        <dbReference type="SAM" id="MobiDB-lite"/>
    </source>
</evidence>
<feature type="transmembrane region" description="Helical" evidence="2">
    <location>
        <begin position="565"/>
        <end position="581"/>
    </location>
</feature>
<evidence type="ECO:0000313" key="4">
    <source>
        <dbReference type="Proteomes" id="UP000697998"/>
    </source>
</evidence>
<feature type="transmembrane region" description="Helical" evidence="2">
    <location>
        <begin position="813"/>
        <end position="837"/>
    </location>
</feature>
<feature type="transmembrane region" description="Helical" evidence="2">
    <location>
        <begin position="784"/>
        <end position="801"/>
    </location>
</feature>
<dbReference type="EMBL" id="JADJMH010000038">
    <property type="protein sequence ID" value="MBK7677607.1"/>
    <property type="molecule type" value="Genomic_DNA"/>
</dbReference>
<keyword evidence="2" id="KW-0812">Transmembrane</keyword>